<proteinExistence type="predicted"/>
<dbReference type="RefSeq" id="WP_161097482.1">
    <property type="nucleotide sequence ID" value="NZ_WWCW01000046.1"/>
</dbReference>
<evidence type="ECO:0000313" key="2">
    <source>
        <dbReference type="Proteomes" id="UP000470302"/>
    </source>
</evidence>
<reference evidence="1 2" key="1">
    <citation type="submission" date="2020-01" db="EMBL/GenBank/DDBJ databases">
        <title>Novel species isolated from a subtropical stream in China.</title>
        <authorList>
            <person name="Lu H."/>
        </authorList>
    </citation>
    <scope>NUCLEOTIDE SEQUENCE [LARGE SCALE GENOMIC DNA]</scope>
    <source>
        <strain evidence="1 2">FT82W</strain>
    </source>
</reference>
<accession>A0A845G293</accession>
<sequence length="266" mass="30543">MPLIIPSEVRADIIQRIRDAEAEHGVRVLLAVESGSRAWGFASPNSDYDARFIYAHPKDWYVSVGLEEQRDVIEYPIVDDIDINGWDLRKALRLFWKSNPAFVEWIQSPIIYTEQTSFAAEARKLLSTVYSCERGIYHYRSMAKTNYRGYLKAADLVPLKKYFYVLRPLLSVRWLERYGTAAPIEFSKLLHLIEGEHALLGDIDALLAKKRAAPEMGLDKPFASIDAFIESELARLETITPDQVQKSEVLPQLNDLFHRILAQTWS</sequence>
<name>A0A845G293_9BURK</name>
<dbReference type="PANTHER" id="PTHR34817:SF2">
    <property type="entry name" value="NUCLEOTIDYLTRANSFERASE"/>
    <property type="match status" value="1"/>
</dbReference>
<dbReference type="GO" id="GO:0016740">
    <property type="term" value="F:transferase activity"/>
    <property type="evidence" value="ECO:0007669"/>
    <property type="project" value="UniProtKB-KW"/>
</dbReference>
<organism evidence="1 2">
    <name type="scientific">Duganella vulcania</name>
    <dbReference type="NCBI Taxonomy" id="2692166"/>
    <lineage>
        <taxon>Bacteria</taxon>
        <taxon>Pseudomonadati</taxon>
        <taxon>Pseudomonadota</taxon>
        <taxon>Betaproteobacteria</taxon>
        <taxon>Burkholderiales</taxon>
        <taxon>Oxalobacteraceae</taxon>
        <taxon>Telluria group</taxon>
        <taxon>Duganella</taxon>
    </lineage>
</organism>
<dbReference type="PANTHER" id="PTHR34817">
    <property type="entry name" value="NUCLEOTIDYLTRANSFERASE"/>
    <property type="match status" value="1"/>
</dbReference>
<comment type="caution">
    <text evidence="1">The sequence shown here is derived from an EMBL/GenBank/DDBJ whole genome shotgun (WGS) entry which is preliminary data.</text>
</comment>
<dbReference type="Pfam" id="PF10127">
    <property type="entry name" value="RlaP"/>
    <property type="match status" value="1"/>
</dbReference>
<gene>
    <name evidence="1" type="ORF">GTP91_14840</name>
</gene>
<dbReference type="EMBL" id="WWCW01000046">
    <property type="protein sequence ID" value="MYM88444.1"/>
    <property type="molecule type" value="Genomic_DNA"/>
</dbReference>
<dbReference type="AlphaFoldDB" id="A0A845G293"/>
<dbReference type="Proteomes" id="UP000470302">
    <property type="component" value="Unassembled WGS sequence"/>
</dbReference>
<dbReference type="InterPro" id="IPR018775">
    <property type="entry name" value="RlaP"/>
</dbReference>
<keyword evidence="1" id="KW-0808">Transferase</keyword>
<protein>
    <submittedName>
        <fullName evidence="1">Nucleotidyltransferase domain-containing protein</fullName>
    </submittedName>
</protein>
<evidence type="ECO:0000313" key="1">
    <source>
        <dbReference type="EMBL" id="MYM88444.1"/>
    </source>
</evidence>